<dbReference type="EMBL" id="CP011853">
    <property type="protein sequence ID" value="ALG85854.1"/>
    <property type="molecule type" value="Genomic_DNA"/>
</dbReference>
<dbReference type="Pfam" id="PF02698">
    <property type="entry name" value="DUF218"/>
    <property type="match status" value="1"/>
</dbReference>
<keyword evidence="1" id="KW-0812">Transmembrane</keyword>
<keyword evidence="1" id="KW-1133">Transmembrane helix</keyword>
<reference evidence="4" key="1">
    <citation type="submission" date="2015-06" db="EMBL/GenBank/DDBJ databases">
        <title>Complete genome sequence and metabolic analysis of phthalate degradation pathway in Gordonia sp. QH-11.</title>
        <authorList>
            <person name="Jin D."/>
            <person name="Kong X."/>
            <person name="Bai Z."/>
        </authorList>
    </citation>
    <scope>NUCLEOTIDE SEQUENCE [LARGE SCALE GENOMIC DNA]</scope>
    <source>
        <strain evidence="4">QH-11</strain>
    </source>
</reference>
<protein>
    <recommendedName>
        <fullName evidence="2">DUF218 domain-containing protein</fullName>
    </recommendedName>
</protein>
<dbReference type="InterPro" id="IPR003848">
    <property type="entry name" value="DUF218"/>
</dbReference>
<dbReference type="PATRIC" id="fig|1136941.3.peg.3450"/>
<evidence type="ECO:0000313" key="3">
    <source>
        <dbReference type="EMBL" id="ALG85854.1"/>
    </source>
</evidence>
<feature type="domain" description="DUF218" evidence="2">
    <location>
        <begin position="47"/>
        <end position="179"/>
    </location>
</feature>
<name>A0A0N9MS18_9ACTN</name>
<accession>A0A0N9MS18</accession>
<organism evidence="3 4">
    <name type="scientific">Gordonia phthalatica</name>
    <dbReference type="NCBI Taxonomy" id="1136941"/>
    <lineage>
        <taxon>Bacteria</taxon>
        <taxon>Bacillati</taxon>
        <taxon>Actinomycetota</taxon>
        <taxon>Actinomycetes</taxon>
        <taxon>Mycobacteriales</taxon>
        <taxon>Gordoniaceae</taxon>
        <taxon>Gordonia</taxon>
    </lineage>
</organism>
<dbReference type="Proteomes" id="UP000063789">
    <property type="component" value="Chromosome"/>
</dbReference>
<gene>
    <name evidence="3" type="ORF">ACH46_16890</name>
</gene>
<proteinExistence type="predicted"/>
<dbReference type="KEGG" id="goq:ACH46_16890"/>
<sequence>MGVKRPRCRRATWLVAFGSVLFLVVSVGPVGYVLFSRGHSDAVGSADVVVVLGGEHDGREYYGLELARTLGAKGVLLSDPYGAGDPVMDTVCRADVPGIDVECFVPDPSTTQGEAAHVSRVIRGRGWRRVVVVTWDYHVDRARYVFRRCVNGDVSVVAVPGGHPGYTLVDWYLVSARQLFGMAKAAVTGC</sequence>
<evidence type="ECO:0000256" key="1">
    <source>
        <dbReference type="SAM" id="Phobius"/>
    </source>
</evidence>
<evidence type="ECO:0000259" key="2">
    <source>
        <dbReference type="Pfam" id="PF02698"/>
    </source>
</evidence>
<dbReference type="AlphaFoldDB" id="A0A0N9MS18"/>
<keyword evidence="4" id="KW-1185">Reference proteome</keyword>
<feature type="transmembrane region" description="Helical" evidence="1">
    <location>
        <begin position="12"/>
        <end position="35"/>
    </location>
</feature>
<dbReference type="STRING" id="1136941.ACH46_16890"/>
<reference evidence="3 4" key="2">
    <citation type="journal article" date="2017" name="Int. J. Syst. Evol. Microbiol.">
        <title>Gordonia phthalatica sp. nov., a di-n-butyl phthalate-degrading bacterium isolated from activated sludge.</title>
        <authorList>
            <person name="Jin D."/>
            <person name="Kong X."/>
            <person name="Jia M."/>
            <person name="Yu X."/>
            <person name="Wang X."/>
            <person name="Zhuang X."/>
            <person name="Deng Y."/>
            <person name="Bai Z."/>
        </authorList>
    </citation>
    <scope>NUCLEOTIDE SEQUENCE [LARGE SCALE GENOMIC DNA]</scope>
    <source>
        <strain evidence="3 4">QH-11</strain>
    </source>
</reference>
<keyword evidence="1" id="KW-0472">Membrane</keyword>
<dbReference type="CDD" id="cd06259">
    <property type="entry name" value="YdcF-like"/>
    <property type="match status" value="1"/>
</dbReference>
<evidence type="ECO:0000313" key="4">
    <source>
        <dbReference type="Proteomes" id="UP000063789"/>
    </source>
</evidence>